<evidence type="ECO:0000256" key="1">
    <source>
        <dbReference type="SAM" id="SignalP"/>
    </source>
</evidence>
<reference evidence="2" key="1">
    <citation type="submission" date="2018-02" db="EMBL/GenBank/DDBJ databases">
        <title>Rhizophora mucronata_Transcriptome.</title>
        <authorList>
            <person name="Meera S.P."/>
            <person name="Sreeshan A."/>
            <person name="Augustine A."/>
        </authorList>
    </citation>
    <scope>NUCLEOTIDE SEQUENCE</scope>
    <source>
        <tissue evidence="2">Leaf</tissue>
    </source>
</reference>
<proteinExistence type="predicted"/>
<dbReference type="EMBL" id="GGEC01043821">
    <property type="protein sequence ID" value="MBX24305.1"/>
    <property type="molecule type" value="Transcribed_RNA"/>
</dbReference>
<name>A0A2P2M266_RHIMU</name>
<sequence length="65" mass="7537">MSMPPAASVRLLFLLIICIHGCFPHKEHINFELNTLNVIFIWWTEIKSKLVVVGYVYVHPILMSL</sequence>
<protein>
    <submittedName>
        <fullName evidence="2">Uncharacterized protein</fullName>
    </submittedName>
</protein>
<feature type="chain" id="PRO_5015112715" evidence="1">
    <location>
        <begin position="25"/>
        <end position="65"/>
    </location>
</feature>
<feature type="signal peptide" evidence="1">
    <location>
        <begin position="1"/>
        <end position="24"/>
    </location>
</feature>
<dbReference type="AlphaFoldDB" id="A0A2P2M266"/>
<organism evidence="2">
    <name type="scientific">Rhizophora mucronata</name>
    <name type="common">Asiatic mangrove</name>
    <dbReference type="NCBI Taxonomy" id="61149"/>
    <lineage>
        <taxon>Eukaryota</taxon>
        <taxon>Viridiplantae</taxon>
        <taxon>Streptophyta</taxon>
        <taxon>Embryophyta</taxon>
        <taxon>Tracheophyta</taxon>
        <taxon>Spermatophyta</taxon>
        <taxon>Magnoliopsida</taxon>
        <taxon>eudicotyledons</taxon>
        <taxon>Gunneridae</taxon>
        <taxon>Pentapetalae</taxon>
        <taxon>rosids</taxon>
        <taxon>fabids</taxon>
        <taxon>Malpighiales</taxon>
        <taxon>Rhizophoraceae</taxon>
        <taxon>Rhizophora</taxon>
    </lineage>
</organism>
<accession>A0A2P2M266</accession>
<keyword evidence="1" id="KW-0732">Signal</keyword>
<evidence type="ECO:0000313" key="2">
    <source>
        <dbReference type="EMBL" id="MBX24305.1"/>
    </source>
</evidence>